<dbReference type="Pfam" id="PF08447">
    <property type="entry name" value="PAS_3"/>
    <property type="match status" value="1"/>
</dbReference>
<dbReference type="PANTHER" id="PTHR44757">
    <property type="entry name" value="DIGUANYLATE CYCLASE DGCP"/>
    <property type="match status" value="1"/>
</dbReference>
<dbReference type="InterPro" id="IPR035965">
    <property type="entry name" value="PAS-like_dom_sf"/>
</dbReference>
<dbReference type="InterPro" id="IPR013656">
    <property type="entry name" value="PAS_4"/>
</dbReference>
<dbReference type="PANTHER" id="PTHR44757:SF2">
    <property type="entry name" value="BIOFILM ARCHITECTURE MAINTENANCE PROTEIN MBAA"/>
    <property type="match status" value="1"/>
</dbReference>
<dbReference type="SUPFAM" id="SSF55073">
    <property type="entry name" value="Nucleotide cyclase"/>
    <property type="match status" value="1"/>
</dbReference>
<gene>
    <name evidence="3" type="ORF">SAMN02910414_01741</name>
</gene>
<dbReference type="EMBL" id="FNPG01000020">
    <property type="protein sequence ID" value="SDY51873.1"/>
    <property type="molecule type" value="Genomic_DNA"/>
</dbReference>
<keyword evidence="4" id="KW-1185">Reference proteome</keyword>
<evidence type="ECO:0000259" key="2">
    <source>
        <dbReference type="PROSITE" id="PS50887"/>
    </source>
</evidence>
<dbReference type="RefSeq" id="WP_074718113.1">
    <property type="nucleotide sequence ID" value="NZ_FNPG01000020.1"/>
</dbReference>
<dbReference type="InterPro" id="IPR000014">
    <property type="entry name" value="PAS"/>
</dbReference>
<dbReference type="InterPro" id="IPR043128">
    <property type="entry name" value="Rev_trsase/Diguanyl_cyclase"/>
</dbReference>
<dbReference type="InterPro" id="IPR013655">
    <property type="entry name" value="PAS_fold_3"/>
</dbReference>
<dbReference type="CDD" id="cd01949">
    <property type="entry name" value="GGDEF"/>
    <property type="match status" value="1"/>
</dbReference>
<feature type="domain" description="PAS" evidence="1">
    <location>
        <begin position="37"/>
        <end position="83"/>
    </location>
</feature>
<dbReference type="AlphaFoldDB" id="A0A1H3KIC1"/>
<dbReference type="Gene3D" id="3.30.70.270">
    <property type="match status" value="1"/>
</dbReference>
<dbReference type="Proteomes" id="UP000183918">
    <property type="component" value="Unassembled WGS sequence"/>
</dbReference>
<dbReference type="NCBIfam" id="TIGR00254">
    <property type="entry name" value="GGDEF"/>
    <property type="match status" value="1"/>
</dbReference>
<evidence type="ECO:0000313" key="4">
    <source>
        <dbReference type="Proteomes" id="UP000183918"/>
    </source>
</evidence>
<dbReference type="Pfam" id="PF00990">
    <property type="entry name" value="GGDEF"/>
    <property type="match status" value="1"/>
</dbReference>
<feature type="domain" description="GGDEF" evidence="2">
    <location>
        <begin position="303"/>
        <end position="427"/>
    </location>
</feature>
<dbReference type="PROSITE" id="PS50887">
    <property type="entry name" value="GGDEF"/>
    <property type="match status" value="1"/>
</dbReference>
<dbReference type="InterPro" id="IPR029787">
    <property type="entry name" value="Nucleotide_cyclase"/>
</dbReference>
<dbReference type="CDD" id="cd00130">
    <property type="entry name" value="PAS"/>
    <property type="match status" value="1"/>
</dbReference>
<evidence type="ECO:0000313" key="3">
    <source>
        <dbReference type="EMBL" id="SDY51873.1"/>
    </source>
</evidence>
<reference evidence="3 4" key="1">
    <citation type="submission" date="2016-10" db="EMBL/GenBank/DDBJ databases">
        <authorList>
            <person name="de Groot N.N."/>
        </authorList>
    </citation>
    <scope>NUCLEOTIDE SEQUENCE [LARGE SCALE GENOMIC DNA]</scope>
    <source>
        <strain evidence="3 4">DSM 14045</strain>
    </source>
</reference>
<dbReference type="OrthoDB" id="9804955at2"/>
<accession>A0A1H3KIC1</accession>
<dbReference type="InterPro" id="IPR000160">
    <property type="entry name" value="GGDEF_dom"/>
</dbReference>
<evidence type="ECO:0000259" key="1">
    <source>
        <dbReference type="PROSITE" id="PS50112"/>
    </source>
</evidence>
<dbReference type="InterPro" id="IPR052155">
    <property type="entry name" value="Biofilm_reg_signaling"/>
</dbReference>
<protein>
    <submittedName>
        <fullName evidence="3">Diguanylate cyclase (GGDEF) domain-containing protein</fullName>
    </submittedName>
</protein>
<proteinExistence type="predicted"/>
<dbReference type="PROSITE" id="PS50112">
    <property type="entry name" value="PAS"/>
    <property type="match status" value="1"/>
</dbReference>
<dbReference type="STRING" id="1122142.SAMN02910414_01741"/>
<sequence>MEQYHYKEEIQNAYERLLHPLAIYQYLDGSIIPIVLSDGFCEMFGYKNQEEASKSIRENIYSGIHPKDVPNIKNEIHRFLEERNGYETIYRIRPYNGTEYKMIRAVGKPEQIGEDIYLAHIWYTDESIDVNQKIINLKDSISSLLKHMPAMTFTKDIKTRKYLACNQSFAEYANKEKPEDVVGLTDFEIFDKGTAEHFIEDDKRAIEMDKPYIFYEDVFDAEGNRRQFQTTKLKFINASGRACLLGLCQDVTEAMLVKIEYDKRLENVINIANVDALTGIRNKYAYQVLEEKMNMQIEAGTLEKFAITVFDVNNLKVINDTLGHQAGDEYIKEACKLICDTFKHSPVFRIGGDEFVAVSVREDYECLDMLLKAVEENNNKAKNDAGMVVACGTARYCNEKSVSEVFIKADKNMYKNKHQLKRLGDKE</sequence>
<dbReference type="SMART" id="SM00267">
    <property type="entry name" value="GGDEF"/>
    <property type="match status" value="1"/>
</dbReference>
<name>A0A1H3KIC1_9FIRM</name>
<dbReference type="SUPFAM" id="SSF55785">
    <property type="entry name" value="PYP-like sensor domain (PAS domain)"/>
    <property type="match status" value="2"/>
</dbReference>
<dbReference type="Pfam" id="PF08448">
    <property type="entry name" value="PAS_4"/>
    <property type="match status" value="1"/>
</dbReference>
<organism evidence="3 4">
    <name type="scientific">Lachnobacterium bovis DSM 14045</name>
    <dbReference type="NCBI Taxonomy" id="1122142"/>
    <lineage>
        <taxon>Bacteria</taxon>
        <taxon>Bacillati</taxon>
        <taxon>Bacillota</taxon>
        <taxon>Clostridia</taxon>
        <taxon>Lachnospirales</taxon>
        <taxon>Lachnospiraceae</taxon>
        <taxon>Lachnobacterium</taxon>
    </lineage>
</organism>
<dbReference type="Gene3D" id="3.30.450.20">
    <property type="entry name" value="PAS domain"/>
    <property type="match status" value="2"/>
</dbReference>